<feature type="chain" id="PRO_5015766932" evidence="1">
    <location>
        <begin position="19"/>
        <end position="477"/>
    </location>
</feature>
<reference evidence="2 3" key="1">
    <citation type="submission" date="2018-03" db="EMBL/GenBank/DDBJ databases">
        <title>Draft Genome Sequences of the Obligatory Marine Myxobacteria Enhygromyxa salina SWB007.</title>
        <authorList>
            <person name="Poehlein A."/>
            <person name="Moghaddam J.A."/>
            <person name="Harms H."/>
            <person name="Alanjari M."/>
            <person name="Koenig G.M."/>
            <person name="Daniel R."/>
            <person name="Schaeberle T.F."/>
        </authorList>
    </citation>
    <scope>NUCLEOTIDE SEQUENCE [LARGE SCALE GENOMIC DNA]</scope>
    <source>
        <strain evidence="2 3">SWB007</strain>
    </source>
</reference>
<accession>A0A2S9YLR9</accession>
<protein>
    <submittedName>
        <fullName evidence="2">Serine endoprotease DegS</fullName>
        <ecNumber evidence="2">3.4.21.107</ecNumber>
    </submittedName>
</protein>
<dbReference type="InterPro" id="IPR043504">
    <property type="entry name" value="Peptidase_S1_PA_chymotrypsin"/>
</dbReference>
<dbReference type="AlphaFoldDB" id="A0A2S9YLR9"/>
<evidence type="ECO:0000313" key="2">
    <source>
        <dbReference type="EMBL" id="PRQ06041.1"/>
    </source>
</evidence>
<feature type="signal peptide" evidence="1">
    <location>
        <begin position="1"/>
        <end position="18"/>
    </location>
</feature>
<dbReference type="InterPro" id="IPR009003">
    <property type="entry name" value="Peptidase_S1_PA"/>
</dbReference>
<dbReference type="Proteomes" id="UP000238823">
    <property type="component" value="Unassembled WGS sequence"/>
</dbReference>
<proteinExistence type="predicted"/>
<dbReference type="Gene3D" id="2.40.10.10">
    <property type="entry name" value="Trypsin-like serine proteases"/>
    <property type="match status" value="2"/>
</dbReference>
<dbReference type="GO" id="GO:0004252">
    <property type="term" value="F:serine-type endopeptidase activity"/>
    <property type="evidence" value="ECO:0007669"/>
    <property type="project" value="InterPro"/>
</dbReference>
<dbReference type="SUPFAM" id="SSF50494">
    <property type="entry name" value="Trypsin-like serine proteases"/>
    <property type="match status" value="1"/>
</dbReference>
<keyword evidence="1" id="KW-0732">Signal</keyword>
<dbReference type="PRINTS" id="PR00834">
    <property type="entry name" value="PROTEASES2C"/>
</dbReference>
<dbReference type="EMBL" id="PVNL01000086">
    <property type="protein sequence ID" value="PRQ06041.1"/>
    <property type="molecule type" value="Genomic_DNA"/>
</dbReference>
<dbReference type="GO" id="GO:0006508">
    <property type="term" value="P:proteolysis"/>
    <property type="evidence" value="ECO:0007669"/>
    <property type="project" value="UniProtKB-KW"/>
</dbReference>
<sequence>MPAIAVLALLLSTTGACASAQELNGVRVLEGAKRRSYEPGAVAERSVGAIGVVITDTGRGLGFVIDPGGYMITNRHVVEDADYIDMVSFPGLDPAPEFTQVEIVYIDPVRDLALLRIESDEPLPYLALATGKRAPASHYVAERDAVVLLSREVGPEEAAELEHDPGLLAHTGRVERLEVYNPTVGPGPYLGVSAQIEQGQSGGPVLDRFGRAVGVVTWTWKDQKGGFAIPISEAARMLAERPKLGTSGEQQQRAEDRVKAYVAALGAGSGGELRRLTSPSRAREVRGETVDVLLERSIEGTVLQSFVTSIDELLVEAARGGNDPTPMFEGMVDHTSSDAFMRKLGVEGSMSKHAVVTFFYELGSAYMAARWHGNYDRHDALMLAVQRVHSLEAARSITVLTTIEALAGLRAVVERVEVRPGFYTPQAVATVDVGEGKKISVQMRLEWGDWYVVSIEGSGEPVRLHPAGVQSSPIGQR</sequence>
<dbReference type="InterPro" id="IPR001940">
    <property type="entry name" value="Peptidase_S1C"/>
</dbReference>
<name>A0A2S9YLR9_9BACT</name>
<dbReference type="PANTHER" id="PTHR43019:SF23">
    <property type="entry name" value="PROTEASE DO-LIKE 5, CHLOROPLASTIC"/>
    <property type="match status" value="1"/>
</dbReference>
<dbReference type="EC" id="3.4.21.107" evidence="2"/>
<evidence type="ECO:0000256" key="1">
    <source>
        <dbReference type="SAM" id="SignalP"/>
    </source>
</evidence>
<evidence type="ECO:0000313" key="3">
    <source>
        <dbReference type="Proteomes" id="UP000238823"/>
    </source>
</evidence>
<comment type="caution">
    <text evidence="2">The sequence shown here is derived from an EMBL/GenBank/DDBJ whole genome shotgun (WGS) entry which is preliminary data.</text>
</comment>
<keyword evidence="2" id="KW-0645">Protease</keyword>
<dbReference type="RefSeq" id="WP_181233981.1">
    <property type="nucleotide sequence ID" value="NZ_PVNL01000086.1"/>
</dbReference>
<dbReference type="Pfam" id="PF13365">
    <property type="entry name" value="Trypsin_2"/>
    <property type="match status" value="1"/>
</dbReference>
<keyword evidence="2" id="KW-0378">Hydrolase</keyword>
<dbReference type="PANTHER" id="PTHR43019">
    <property type="entry name" value="SERINE ENDOPROTEASE DEGS"/>
    <property type="match status" value="1"/>
</dbReference>
<organism evidence="2 3">
    <name type="scientific">Enhygromyxa salina</name>
    <dbReference type="NCBI Taxonomy" id="215803"/>
    <lineage>
        <taxon>Bacteria</taxon>
        <taxon>Pseudomonadati</taxon>
        <taxon>Myxococcota</taxon>
        <taxon>Polyangia</taxon>
        <taxon>Nannocystales</taxon>
        <taxon>Nannocystaceae</taxon>
        <taxon>Enhygromyxa</taxon>
    </lineage>
</organism>
<gene>
    <name evidence="2" type="primary">degS</name>
    <name evidence="2" type="ORF">ENSA7_43030</name>
</gene>